<name>A0A4R9BAD9_9MICO</name>
<dbReference type="GO" id="GO:0016020">
    <property type="term" value="C:membrane"/>
    <property type="evidence" value="ECO:0007669"/>
    <property type="project" value="UniProtKB-SubCell"/>
</dbReference>
<dbReference type="PANTHER" id="PTHR30168">
    <property type="entry name" value="PUTATIVE MEMBRANE PROTEIN YPFJ"/>
    <property type="match status" value="1"/>
</dbReference>
<dbReference type="SUPFAM" id="SSF55486">
    <property type="entry name" value="Metalloproteases ('zincins'), catalytic domain"/>
    <property type="match status" value="1"/>
</dbReference>
<protein>
    <submittedName>
        <fullName evidence="6">Neutral zinc metallopeptidase</fullName>
    </submittedName>
</protein>
<dbReference type="PANTHER" id="PTHR30168:SF0">
    <property type="entry name" value="INNER MEMBRANE PROTEIN"/>
    <property type="match status" value="1"/>
</dbReference>
<accession>A0A4R9BAD9</accession>
<evidence type="ECO:0000313" key="6">
    <source>
        <dbReference type="EMBL" id="TFD79443.1"/>
    </source>
</evidence>
<dbReference type="OrthoDB" id="9774900at2"/>
<reference evidence="6 7" key="1">
    <citation type="submission" date="2019-03" db="EMBL/GenBank/DDBJ databases">
        <title>Genomics of glacier-inhabiting Cryobacterium strains.</title>
        <authorList>
            <person name="Liu Q."/>
            <person name="Xin Y.-H."/>
        </authorList>
    </citation>
    <scope>NUCLEOTIDE SEQUENCE [LARGE SCALE GENOMIC DNA]</scope>
    <source>
        <strain evidence="6 7">Hh4</strain>
    </source>
</reference>
<dbReference type="Proteomes" id="UP000298313">
    <property type="component" value="Unassembled WGS sequence"/>
</dbReference>
<sequence>MTFNDNANIGGGRVSKRGRNTGIAVGGGGLGVIALFLLSQFLGVDLSGLAGGGQPAAESGSVSNLAECTTGAQANADVECRMKGAAASLDTYWAEELPRLGVDYQQPQPVALFTDSTGTGCGAASAATGPFYCPSDATIYLDTAFFDDLRTRFGSSGGPLAEMYVIAHEWGHHVQNLTGVLAQSQDGQTGAASNSVRVELQADCFAGAWTGAATTITDENGVTFLKPITQAQIRDALSAASAVGDDRIQAATQGQVNPEGWTHGSSEQRQRWFGTGFEQGAGACDTFAPGDAEL</sequence>
<dbReference type="AlphaFoldDB" id="A0A4R9BAD9"/>
<evidence type="ECO:0000256" key="3">
    <source>
        <dbReference type="ARBA" id="ARBA00022989"/>
    </source>
</evidence>
<organism evidence="6 7">
    <name type="scientific">Cryobacterium fucosi</name>
    <dbReference type="NCBI Taxonomy" id="1259157"/>
    <lineage>
        <taxon>Bacteria</taxon>
        <taxon>Bacillati</taxon>
        <taxon>Actinomycetota</taxon>
        <taxon>Actinomycetes</taxon>
        <taxon>Micrococcales</taxon>
        <taxon>Microbacteriaceae</taxon>
        <taxon>Cryobacterium</taxon>
    </lineage>
</organism>
<gene>
    <name evidence="6" type="ORF">E3T48_05815</name>
</gene>
<feature type="transmembrane region" description="Helical" evidence="5">
    <location>
        <begin position="21"/>
        <end position="42"/>
    </location>
</feature>
<evidence type="ECO:0000256" key="4">
    <source>
        <dbReference type="ARBA" id="ARBA00023136"/>
    </source>
</evidence>
<evidence type="ECO:0000256" key="5">
    <source>
        <dbReference type="SAM" id="Phobius"/>
    </source>
</evidence>
<dbReference type="Pfam" id="PF04228">
    <property type="entry name" value="Zn_peptidase"/>
    <property type="match status" value="1"/>
</dbReference>
<dbReference type="InterPro" id="IPR007343">
    <property type="entry name" value="Uncharacterised_pept_Zn_put"/>
</dbReference>
<proteinExistence type="predicted"/>
<keyword evidence="4 5" id="KW-0472">Membrane</keyword>
<evidence type="ECO:0000256" key="1">
    <source>
        <dbReference type="ARBA" id="ARBA00004167"/>
    </source>
</evidence>
<dbReference type="EMBL" id="SOHH01000053">
    <property type="protein sequence ID" value="TFD79443.1"/>
    <property type="molecule type" value="Genomic_DNA"/>
</dbReference>
<keyword evidence="7" id="KW-1185">Reference proteome</keyword>
<comment type="subcellular location">
    <subcellularLocation>
        <location evidence="1">Membrane</location>
        <topology evidence="1">Single-pass membrane protein</topology>
    </subcellularLocation>
</comment>
<keyword evidence="2 5" id="KW-0812">Transmembrane</keyword>
<keyword evidence="3 5" id="KW-1133">Transmembrane helix</keyword>
<evidence type="ECO:0000313" key="7">
    <source>
        <dbReference type="Proteomes" id="UP000298313"/>
    </source>
</evidence>
<comment type="caution">
    <text evidence="6">The sequence shown here is derived from an EMBL/GenBank/DDBJ whole genome shotgun (WGS) entry which is preliminary data.</text>
</comment>
<dbReference type="RefSeq" id="WP_134522881.1">
    <property type="nucleotide sequence ID" value="NZ_SOHH01000053.1"/>
</dbReference>
<evidence type="ECO:0000256" key="2">
    <source>
        <dbReference type="ARBA" id="ARBA00022692"/>
    </source>
</evidence>